<dbReference type="Proteomes" id="UP000054717">
    <property type="component" value="Unassembled WGS sequence"/>
</dbReference>
<evidence type="ECO:0000259" key="4">
    <source>
        <dbReference type="Pfam" id="PF13018"/>
    </source>
</evidence>
<dbReference type="Pfam" id="PF05658">
    <property type="entry name" value="YadA_head"/>
    <property type="match status" value="5"/>
</dbReference>
<feature type="domain" description="Trimeric autotransporter adhesin YadA-like head" evidence="2">
    <location>
        <begin position="167"/>
        <end position="189"/>
    </location>
</feature>
<feature type="compositionally biased region" description="Basic and acidic residues" evidence="1">
    <location>
        <begin position="586"/>
        <end position="596"/>
    </location>
</feature>
<dbReference type="SUPFAM" id="SSF101967">
    <property type="entry name" value="Adhesin YadA, collagen-binding domain"/>
    <property type="match status" value="3"/>
</dbReference>
<reference evidence="5" key="1">
    <citation type="submission" date="2016-01" db="EMBL/GenBank/DDBJ databases">
        <authorList>
            <person name="Peeters Charlotte."/>
        </authorList>
    </citation>
    <scope>NUCLEOTIDE SEQUENCE</scope>
    <source>
        <strain evidence="5">LMG 22936</strain>
    </source>
</reference>
<dbReference type="STRING" id="326475.AWB66_04358"/>
<sequence length="596" mass="58265">MPTNHRAALQWRFFLFFVGVSDSMNKTYKSVWNETTGSWVAVSELEKGRSKSKRAKTAISKAILAQVAVGGLGLVSASSVFAVTDGSATGTNATAIGTSSIADVTDGVAIGTGALATLDTGPSASKTGAIAIGSGAEGDGSGVAIGVNTNAGSDSLALGANATASLQSVAIGNNARSYNTSAVAIGDGAVSGAAQALALGANASASATGAVALGANSVANRANTISVGSALIKRQITNVAAGTQDNDAVNLAQIKALGLQTDSNGNPTNSFVAYDAGSSNGKVTLAGGTAGTTITNLAAGAIGASSKDAVNGSQLFALASSTAAALGAGSKMNPDGSVTAPVYTIDGKNTSSLQDALDKAAAAGGGGTDANAVHYDDASTKATVTLGGSGAAPVKLTNVADGTSGSDAVNYKQLQSVAQDASAASSQLRYMSFSNNSGGAANASGNDSVAVGGNSAATGNQALAFGAGARATADNSVAVGYGSSATVSGTFSVGSSKNTRRIVNVTAGTATTDAVNLGQVQSLLAAQTTTFSSATHVPLASRSDEPRFAGSARRPRRIQPDTGPTNCIGSDGEPDELDSGTGYGFDRNRSVDARKR</sequence>
<feature type="domain" description="Trimeric autotransporter adhesin YadA-like head" evidence="2">
    <location>
        <begin position="457"/>
        <end position="483"/>
    </location>
</feature>
<evidence type="ECO:0000259" key="3">
    <source>
        <dbReference type="Pfam" id="PF05662"/>
    </source>
</evidence>
<gene>
    <name evidence="5" type="ORF">AWB66_04358</name>
</gene>
<dbReference type="GO" id="GO:0019867">
    <property type="term" value="C:outer membrane"/>
    <property type="evidence" value="ECO:0007669"/>
    <property type="project" value="InterPro"/>
</dbReference>
<feature type="domain" description="Trimeric autotransporter adhesin YadA-like head" evidence="2">
    <location>
        <begin position="195"/>
        <end position="217"/>
    </location>
</feature>
<feature type="domain" description="Trimeric autotransporter adhesin YadA-like stalk" evidence="3">
    <location>
        <begin position="294"/>
        <end position="331"/>
    </location>
</feature>
<comment type="caution">
    <text evidence="5">The sequence shown here is derived from an EMBL/GenBank/DDBJ whole genome shotgun (WGS) entry which is preliminary data.</text>
</comment>
<dbReference type="Pfam" id="PF13018">
    <property type="entry name" value="ESPR"/>
    <property type="match status" value="1"/>
</dbReference>
<feature type="domain" description="Trimeric autotransporter adhesin YadA-like head" evidence="2">
    <location>
        <begin position="438"/>
        <end position="455"/>
    </location>
</feature>
<dbReference type="InterPro" id="IPR011049">
    <property type="entry name" value="Serralysin-like_metalloprot_C"/>
</dbReference>
<name>A0A158JMD4_9BURK</name>
<dbReference type="Pfam" id="PF05662">
    <property type="entry name" value="YadA_stalk"/>
    <property type="match status" value="4"/>
</dbReference>
<feature type="domain" description="ESPR" evidence="4">
    <location>
        <begin position="24"/>
        <end position="69"/>
    </location>
</feature>
<feature type="domain" description="Trimeric autotransporter adhesin YadA-like stalk" evidence="3">
    <location>
        <begin position="235"/>
        <end position="275"/>
    </location>
</feature>
<keyword evidence="6" id="KW-1185">Reference proteome</keyword>
<evidence type="ECO:0000313" key="6">
    <source>
        <dbReference type="Proteomes" id="UP000054717"/>
    </source>
</evidence>
<evidence type="ECO:0000313" key="5">
    <source>
        <dbReference type="EMBL" id="SAL69633.1"/>
    </source>
</evidence>
<feature type="domain" description="Trimeric autotransporter adhesin YadA-like stalk" evidence="3">
    <location>
        <begin position="501"/>
        <end position="536"/>
    </location>
</feature>
<dbReference type="AlphaFoldDB" id="A0A158JMD4"/>
<feature type="domain" description="Trimeric autotransporter adhesin YadA-like stalk" evidence="3">
    <location>
        <begin position="395"/>
        <end position="427"/>
    </location>
</feature>
<dbReference type="InterPro" id="IPR024973">
    <property type="entry name" value="ESPR"/>
</dbReference>
<proteinExistence type="predicted"/>
<dbReference type="InterPro" id="IPR008640">
    <property type="entry name" value="Adhesin_Head_dom"/>
</dbReference>
<dbReference type="Gene3D" id="2.150.10.10">
    <property type="entry name" value="Serralysin-like metalloprotease, C-terminal"/>
    <property type="match status" value="4"/>
</dbReference>
<protein>
    <submittedName>
        <fullName evidence="5">YadA domain-containing protein</fullName>
    </submittedName>
</protein>
<organism evidence="5 6">
    <name type="scientific">Caballeronia telluris</name>
    <dbReference type="NCBI Taxonomy" id="326475"/>
    <lineage>
        <taxon>Bacteria</taxon>
        <taxon>Pseudomonadati</taxon>
        <taxon>Pseudomonadota</taxon>
        <taxon>Betaproteobacteria</taxon>
        <taxon>Burkholderiales</taxon>
        <taxon>Burkholderiaceae</taxon>
        <taxon>Caballeronia</taxon>
    </lineage>
</organism>
<accession>A0A158JMD4</accession>
<feature type="region of interest" description="Disordered" evidence="1">
    <location>
        <begin position="536"/>
        <end position="596"/>
    </location>
</feature>
<evidence type="ECO:0000256" key="1">
    <source>
        <dbReference type="SAM" id="MobiDB-lite"/>
    </source>
</evidence>
<feature type="domain" description="Trimeric autotransporter adhesin YadA-like head" evidence="2">
    <location>
        <begin position="88"/>
        <end position="114"/>
    </location>
</feature>
<dbReference type="RefSeq" id="WP_087632251.1">
    <property type="nucleotide sequence ID" value="NZ_FCNZ02000018.1"/>
</dbReference>
<evidence type="ECO:0000259" key="2">
    <source>
        <dbReference type="Pfam" id="PF05658"/>
    </source>
</evidence>
<dbReference type="EMBL" id="FCNZ02000018">
    <property type="protein sequence ID" value="SAL69633.1"/>
    <property type="molecule type" value="Genomic_DNA"/>
</dbReference>
<dbReference type="InterPro" id="IPR008635">
    <property type="entry name" value="Coiled_stalk_dom"/>
</dbReference>